<gene>
    <name evidence="3" type="ORF">DSTB1V02_LOCUS10649</name>
</gene>
<dbReference type="Gene3D" id="2.40.10.10">
    <property type="entry name" value="Trypsin-like serine proteases"/>
    <property type="match status" value="2"/>
</dbReference>
<sequence length="135" mass="14472">MSQVVAGEHDLFEPSGHEVEVDVTRMVKHEAYDEFELTYDICLLWLATSLSFNDYIANATMPSANDDWEDGANMTVSGWGSTQEGGAISDILLKVNVAIVNDTACDEAYAEFGGIDADAHICAGTMPEGGADSCQ</sequence>
<evidence type="ECO:0000313" key="3">
    <source>
        <dbReference type="EMBL" id="CAD7250880.1"/>
    </source>
</evidence>
<dbReference type="SUPFAM" id="SSF50494">
    <property type="entry name" value="Trypsin-like serine proteases"/>
    <property type="match status" value="1"/>
</dbReference>
<dbReference type="Pfam" id="PF00089">
    <property type="entry name" value="Trypsin"/>
    <property type="match status" value="1"/>
</dbReference>
<accession>A0A7R9AB92</accession>
<dbReference type="EMBL" id="CAJPEV010003126">
    <property type="protein sequence ID" value="CAG0899005.1"/>
    <property type="molecule type" value="Genomic_DNA"/>
</dbReference>
<evidence type="ECO:0000313" key="4">
    <source>
        <dbReference type="Proteomes" id="UP000677054"/>
    </source>
</evidence>
<dbReference type="InterPro" id="IPR001254">
    <property type="entry name" value="Trypsin_dom"/>
</dbReference>
<keyword evidence="4" id="KW-1185">Reference proteome</keyword>
<proteinExistence type="predicted"/>
<dbReference type="GO" id="GO:0006508">
    <property type="term" value="P:proteolysis"/>
    <property type="evidence" value="ECO:0007669"/>
    <property type="project" value="InterPro"/>
</dbReference>
<name>A0A7R9AB92_9CRUS</name>
<dbReference type="SMART" id="SM00020">
    <property type="entry name" value="Tryp_SPc"/>
    <property type="match status" value="1"/>
</dbReference>
<organism evidence="3">
    <name type="scientific">Darwinula stevensoni</name>
    <dbReference type="NCBI Taxonomy" id="69355"/>
    <lineage>
        <taxon>Eukaryota</taxon>
        <taxon>Metazoa</taxon>
        <taxon>Ecdysozoa</taxon>
        <taxon>Arthropoda</taxon>
        <taxon>Crustacea</taxon>
        <taxon>Oligostraca</taxon>
        <taxon>Ostracoda</taxon>
        <taxon>Podocopa</taxon>
        <taxon>Podocopida</taxon>
        <taxon>Darwinulocopina</taxon>
        <taxon>Darwinuloidea</taxon>
        <taxon>Darwinulidae</taxon>
        <taxon>Darwinula</taxon>
    </lineage>
</organism>
<evidence type="ECO:0000256" key="1">
    <source>
        <dbReference type="ARBA" id="ARBA00023157"/>
    </source>
</evidence>
<reference evidence="3" key="1">
    <citation type="submission" date="2020-11" db="EMBL/GenBank/DDBJ databases">
        <authorList>
            <person name="Tran Van P."/>
        </authorList>
    </citation>
    <scope>NUCLEOTIDE SEQUENCE</scope>
</reference>
<feature type="domain" description="Peptidase S1" evidence="2">
    <location>
        <begin position="1"/>
        <end position="135"/>
    </location>
</feature>
<dbReference type="Proteomes" id="UP000677054">
    <property type="component" value="Unassembled WGS sequence"/>
</dbReference>
<dbReference type="InterPro" id="IPR009003">
    <property type="entry name" value="Peptidase_S1_PA"/>
</dbReference>
<feature type="non-terminal residue" evidence="3">
    <location>
        <position position="135"/>
    </location>
</feature>
<dbReference type="OrthoDB" id="10059102at2759"/>
<dbReference type="InterPro" id="IPR043504">
    <property type="entry name" value="Peptidase_S1_PA_chymotrypsin"/>
</dbReference>
<dbReference type="PROSITE" id="PS50240">
    <property type="entry name" value="TRYPSIN_DOM"/>
    <property type="match status" value="1"/>
</dbReference>
<evidence type="ECO:0000259" key="2">
    <source>
        <dbReference type="PROSITE" id="PS50240"/>
    </source>
</evidence>
<keyword evidence="1" id="KW-1015">Disulfide bond</keyword>
<protein>
    <recommendedName>
        <fullName evidence="2">Peptidase S1 domain-containing protein</fullName>
    </recommendedName>
</protein>
<dbReference type="PANTHER" id="PTHR24252:SF7">
    <property type="entry name" value="HYALIN"/>
    <property type="match status" value="1"/>
</dbReference>
<dbReference type="GO" id="GO:0004252">
    <property type="term" value="F:serine-type endopeptidase activity"/>
    <property type="evidence" value="ECO:0007669"/>
    <property type="project" value="InterPro"/>
</dbReference>
<dbReference type="AlphaFoldDB" id="A0A7R9AB92"/>
<dbReference type="CDD" id="cd00190">
    <property type="entry name" value="Tryp_SPc"/>
    <property type="match status" value="1"/>
</dbReference>
<dbReference type="EMBL" id="LR902643">
    <property type="protein sequence ID" value="CAD7250880.1"/>
    <property type="molecule type" value="Genomic_DNA"/>
</dbReference>
<dbReference type="PANTHER" id="PTHR24252">
    <property type="entry name" value="ACROSIN-RELATED"/>
    <property type="match status" value="1"/>
</dbReference>